<dbReference type="Pfam" id="PF13620">
    <property type="entry name" value="CarboxypepD_reg"/>
    <property type="match status" value="1"/>
</dbReference>
<proteinExistence type="predicted"/>
<dbReference type="GO" id="GO:0030246">
    <property type="term" value="F:carbohydrate binding"/>
    <property type="evidence" value="ECO:0007669"/>
    <property type="project" value="InterPro"/>
</dbReference>
<comment type="subcellular location">
    <subcellularLocation>
        <location evidence="1">Cell outer membrane</location>
    </subcellularLocation>
</comment>
<protein>
    <submittedName>
        <fullName evidence="6">Cna B-type protein</fullName>
    </submittedName>
</protein>
<dbReference type="eggNOG" id="COG4771">
    <property type="taxonomic scope" value="Bacteria"/>
</dbReference>
<dbReference type="InterPro" id="IPR057601">
    <property type="entry name" value="Oar-like_b-barrel"/>
</dbReference>
<gene>
    <name evidence="6" type="ordered locus">Acid345_3525</name>
</gene>
<evidence type="ECO:0000256" key="4">
    <source>
        <dbReference type="SAM" id="MobiDB-lite"/>
    </source>
</evidence>
<feature type="domain" description="TonB-dependent transporter Oar-like beta-barrel" evidence="5">
    <location>
        <begin position="200"/>
        <end position="277"/>
    </location>
</feature>
<dbReference type="Pfam" id="PF25183">
    <property type="entry name" value="OMP_b-brl_4"/>
    <property type="match status" value="2"/>
</dbReference>
<evidence type="ECO:0000256" key="2">
    <source>
        <dbReference type="ARBA" id="ARBA00023136"/>
    </source>
</evidence>
<name>Q1IKS4_KORVE</name>
<dbReference type="GO" id="GO:0009279">
    <property type="term" value="C:cell outer membrane"/>
    <property type="evidence" value="ECO:0007669"/>
    <property type="project" value="UniProtKB-SubCell"/>
</dbReference>
<evidence type="ECO:0000256" key="3">
    <source>
        <dbReference type="ARBA" id="ARBA00023237"/>
    </source>
</evidence>
<feature type="region of interest" description="Disordered" evidence="4">
    <location>
        <begin position="865"/>
        <end position="903"/>
    </location>
</feature>
<reference evidence="6 7" key="1">
    <citation type="journal article" date="2009" name="Appl. Environ. Microbiol.">
        <title>Three genomes from the phylum Acidobacteria provide insight into the lifestyles of these microorganisms in soils.</title>
        <authorList>
            <person name="Ward N.L."/>
            <person name="Challacombe J.F."/>
            <person name="Janssen P.H."/>
            <person name="Henrissat B."/>
            <person name="Coutinho P.M."/>
            <person name="Wu M."/>
            <person name="Xie G."/>
            <person name="Haft D.H."/>
            <person name="Sait M."/>
            <person name="Badger J."/>
            <person name="Barabote R.D."/>
            <person name="Bradley B."/>
            <person name="Brettin T.S."/>
            <person name="Brinkac L.M."/>
            <person name="Bruce D."/>
            <person name="Creasy T."/>
            <person name="Daugherty S.C."/>
            <person name="Davidsen T.M."/>
            <person name="DeBoy R.T."/>
            <person name="Detter J.C."/>
            <person name="Dodson R.J."/>
            <person name="Durkin A.S."/>
            <person name="Ganapathy A."/>
            <person name="Gwinn-Giglio M."/>
            <person name="Han C.S."/>
            <person name="Khouri H."/>
            <person name="Kiss H."/>
            <person name="Kothari S.P."/>
            <person name="Madupu R."/>
            <person name="Nelson K.E."/>
            <person name="Nelson W.C."/>
            <person name="Paulsen I."/>
            <person name="Penn K."/>
            <person name="Ren Q."/>
            <person name="Rosovitz M.J."/>
            <person name="Selengut J.D."/>
            <person name="Shrivastava S."/>
            <person name="Sullivan S.A."/>
            <person name="Tapia R."/>
            <person name="Thompson L.S."/>
            <person name="Watkins K.L."/>
            <person name="Yang Q."/>
            <person name="Yu C."/>
            <person name="Zafar N."/>
            <person name="Zhou L."/>
            <person name="Kuske C.R."/>
        </authorList>
    </citation>
    <scope>NUCLEOTIDE SEQUENCE [LARGE SCALE GENOMIC DNA]</scope>
    <source>
        <strain evidence="6 7">Ellin345</strain>
    </source>
</reference>
<dbReference type="Proteomes" id="UP000002432">
    <property type="component" value="Chromosome"/>
</dbReference>
<dbReference type="SUPFAM" id="SSF56935">
    <property type="entry name" value="Porins"/>
    <property type="match status" value="1"/>
</dbReference>
<dbReference type="SUPFAM" id="SSF49452">
    <property type="entry name" value="Starch-binding domain-like"/>
    <property type="match status" value="1"/>
</dbReference>
<dbReference type="AlphaFoldDB" id="Q1IKS4"/>
<dbReference type="InterPro" id="IPR036942">
    <property type="entry name" value="Beta-barrel_TonB_sf"/>
</dbReference>
<organism evidence="6 7">
    <name type="scientific">Koribacter versatilis (strain Ellin345)</name>
    <dbReference type="NCBI Taxonomy" id="204669"/>
    <lineage>
        <taxon>Bacteria</taxon>
        <taxon>Pseudomonadati</taxon>
        <taxon>Acidobacteriota</taxon>
        <taxon>Terriglobia</taxon>
        <taxon>Terriglobales</taxon>
        <taxon>Candidatus Korobacteraceae</taxon>
        <taxon>Candidatus Korobacter</taxon>
    </lineage>
</organism>
<feature type="region of interest" description="Disordered" evidence="4">
    <location>
        <begin position="1"/>
        <end position="23"/>
    </location>
</feature>
<dbReference type="InterPro" id="IPR013784">
    <property type="entry name" value="Carb-bd-like_fold"/>
</dbReference>
<evidence type="ECO:0000259" key="5">
    <source>
        <dbReference type="Pfam" id="PF25183"/>
    </source>
</evidence>
<keyword evidence="3" id="KW-0998">Cell outer membrane</keyword>
<feature type="domain" description="TonB-dependent transporter Oar-like beta-barrel" evidence="5">
    <location>
        <begin position="545"/>
        <end position="948"/>
    </location>
</feature>
<dbReference type="HOGENOM" id="CLU_006298_0_0_0"/>
<dbReference type="EnsemblBacteria" id="ABF42526">
    <property type="protein sequence ID" value="ABF42526"/>
    <property type="gene ID" value="Acid345_3525"/>
</dbReference>
<sequence length="966" mass="104912">MSLASAMAQTTTGSLRGRVTDPSGAVVQNATVTASTADGKQSSAKTNAQGAYEVHGLAPGSYTVTITAKGFADDTESAVNVTAGLPQQLDVAMQIEVEKQQVQVQEDTNAVDTSSTNNASALVLKGKDLEALSDDPDELQSELEALAGPAAGPNGGQMYIDGFTGGQLPPKASIREIRINQNPFSAEYDKLGYGRIEIFTKPGLDKFHGQVMVMGNDDAFNATNPYATQNGTPIPPYHSEQYSFNIGGPVISKKASFSFNFERRNITDQSIVFAQTLDPTTYDPLNVNAAVNTPRTRTNISPRFDYQVSQNNTLTLRYQYWLEEDTNSGIGGYSLPTVAYNLRSPEHTFQISDTQVLNSHVINETRFQYVRDLTEQTPLNTIPLINVQGAFTDGGNSSGYYNDHQDRYEFQNYTSWVHGKHMFKFGGRLRATREASSVNSNFNGTYTFSSLQSYAITQYGIDHAGPNGPDWAAIQAMCTPPPGSSITPQPDQCGGASQYSQTFGTPAVVSTYFDTGLYFQDEYKLKPNFTLSYGLRWETQNAIHDHSDWAPRLGIAWGFGKSGKTVLRAGYGMFYDRVGIGSILNTDRLNGVLQQQYIVQSPQFFDSTAPICDAQGNCSVPGGTTAHGTTYEFASHLRAPYTMQAAASLERQLWKNATGALTYINTRGVHQMVQINANAPYFDDYNPALGNIYQYFSQGIFKQNQLMANINWRAGSRYTIFGNYTYSQAHGDVNSGGFVTDSADISADYGRSSFDVRHRMMFGGSMGLPWLFRFSPFVIWNSGGPYNVVLGQDFNLDSIYNDRPAFAGAVNSGNLKMTPFGLLDLTPLPSETLVPINYGQAPEQFTFNMRFGKTFGVGPKLEKKAANDANAGGGQGGPPGGHMHGPGGNPFGAGGGGRGGGGDVSDRRYNLTFNVLVRNLFNNVNRAAPVGNVNSPFFGQSTALAGGPFGSGAYNRRIDFQVQFAF</sequence>
<dbReference type="Gene3D" id="2.60.40.1120">
    <property type="entry name" value="Carboxypeptidase-like, regulatory domain"/>
    <property type="match status" value="1"/>
</dbReference>
<feature type="compositionally biased region" description="Gly residues" evidence="4">
    <location>
        <begin position="871"/>
        <end position="903"/>
    </location>
</feature>
<evidence type="ECO:0000313" key="6">
    <source>
        <dbReference type="EMBL" id="ABF42526.1"/>
    </source>
</evidence>
<dbReference type="STRING" id="204669.Acid345_3525"/>
<dbReference type="EMBL" id="CP000360">
    <property type="protein sequence ID" value="ABF42526.1"/>
    <property type="molecule type" value="Genomic_DNA"/>
</dbReference>
<dbReference type="Gene3D" id="2.40.170.20">
    <property type="entry name" value="TonB-dependent receptor, beta-barrel domain"/>
    <property type="match status" value="1"/>
</dbReference>
<accession>Q1IKS4</accession>
<evidence type="ECO:0000313" key="7">
    <source>
        <dbReference type="Proteomes" id="UP000002432"/>
    </source>
</evidence>
<evidence type="ECO:0000256" key="1">
    <source>
        <dbReference type="ARBA" id="ARBA00004442"/>
    </source>
</evidence>
<keyword evidence="2" id="KW-0472">Membrane</keyword>
<dbReference type="KEGG" id="aba:Acid345_3525"/>
<keyword evidence="7" id="KW-1185">Reference proteome</keyword>